<gene>
    <name evidence="2" type="ORF">AVEN_83066_1</name>
</gene>
<sequence length="122" mass="13847">MTSFITKIIYLHPVFNKIRQEKTVCPPVPMYEFKAGNSSVLHSIYLSQHCVFSTHSSRKVRQVIHSAFQSTISPVLDPHYFLPTQRNSDYVDSKRDPTLGKRVDLPLPSNKGPALESAHELP</sequence>
<keyword evidence="3" id="KW-1185">Reference proteome</keyword>
<comment type="caution">
    <text evidence="2">The sequence shown here is derived from an EMBL/GenBank/DDBJ whole genome shotgun (WGS) entry which is preliminary data.</text>
</comment>
<protein>
    <submittedName>
        <fullName evidence="2">Uncharacterized protein</fullName>
    </submittedName>
</protein>
<evidence type="ECO:0000313" key="3">
    <source>
        <dbReference type="Proteomes" id="UP000499080"/>
    </source>
</evidence>
<dbReference type="AlphaFoldDB" id="A0A4Y2AMB7"/>
<evidence type="ECO:0000313" key="2">
    <source>
        <dbReference type="EMBL" id="GBL80973.1"/>
    </source>
</evidence>
<name>A0A4Y2AMB7_ARAVE</name>
<accession>A0A4Y2AMB7</accession>
<reference evidence="2 3" key="1">
    <citation type="journal article" date="2019" name="Sci. Rep.">
        <title>Orb-weaving spider Araneus ventricosus genome elucidates the spidroin gene catalogue.</title>
        <authorList>
            <person name="Kono N."/>
            <person name="Nakamura H."/>
            <person name="Ohtoshi R."/>
            <person name="Moran D.A.P."/>
            <person name="Shinohara A."/>
            <person name="Yoshida Y."/>
            <person name="Fujiwara M."/>
            <person name="Mori M."/>
            <person name="Tomita M."/>
            <person name="Arakawa K."/>
        </authorList>
    </citation>
    <scope>NUCLEOTIDE SEQUENCE [LARGE SCALE GENOMIC DNA]</scope>
</reference>
<feature type="compositionally biased region" description="Basic and acidic residues" evidence="1">
    <location>
        <begin position="89"/>
        <end position="104"/>
    </location>
</feature>
<feature type="region of interest" description="Disordered" evidence="1">
    <location>
        <begin position="87"/>
        <end position="122"/>
    </location>
</feature>
<organism evidence="2 3">
    <name type="scientific">Araneus ventricosus</name>
    <name type="common">Orbweaver spider</name>
    <name type="synonym">Epeira ventricosa</name>
    <dbReference type="NCBI Taxonomy" id="182803"/>
    <lineage>
        <taxon>Eukaryota</taxon>
        <taxon>Metazoa</taxon>
        <taxon>Ecdysozoa</taxon>
        <taxon>Arthropoda</taxon>
        <taxon>Chelicerata</taxon>
        <taxon>Arachnida</taxon>
        <taxon>Araneae</taxon>
        <taxon>Araneomorphae</taxon>
        <taxon>Entelegynae</taxon>
        <taxon>Araneoidea</taxon>
        <taxon>Araneidae</taxon>
        <taxon>Araneus</taxon>
    </lineage>
</organism>
<dbReference type="Proteomes" id="UP000499080">
    <property type="component" value="Unassembled WGS sequence"/>
</dbReference>
<proteinExistence type="predicted"/>
<dbReference type="EMBL" id="BGPR01000024">
    <property type="protein sequence ID" value="GBL80973.1"/>
    <property type="molecule type" value="Genomic_DNA"/>
</dbReference>
<evidence type="ECO:0000256" key="1">
    <source>
        <dbReference type="SAM" id="MobiDB-lite"/>
    </source>
</evidence>